<dbReference type="Pfam" id="PF00353">
    <property type="entry name" value="HemolysinCabind"/>
    <property type="match status" value="7"/>
</dbReference>
<dbReference type="GO" id="GO:0005576">
    <property type="term" value="C:extracellular region"/>
    <property type="evidence" value="ECO:0007669"/>
    <property type="project" value="UniProtKB-SubCell"/>
</dbReference>
<keyword evidence="6" id="KW-1185">Reference proteome</keyword>
<feature type="region of interest" description="Disordered" evidence="3">
    <location>
        <begin position="1042"/>
        <end position="1074"/>
    </location>
</feature>
<evidence type="ECO:0000256" key="3">
    <source>
        <dbReference type="SAM" id="MobiDB-lite"/>
    </source>
</evidence>
<reference evidence="5" key="2">
    <citation type="submission" date="2016-10" db="EMBL/GenBank/DDBJ databases">
        <authorList>
            <person name="Cai Z."/>
        </authorList>
    </citation>
    <scope>NUCLEOTIDE SEQUENCE [LARGE SCALE GENOMIC DNA]</scope>
    <source>
        <strain evidence="5">DSM 25227</strain>
    </source>
</reference>
<dbReference type="SUPFAM" id="SSF51120">
    <property type="entry name" value="beta-Roll"/>
    <property type="match status" value="5"/>
</dbReference>
<dbReference type="InterPro" id="IPR036624">
    <property type="entry name" value="Hcp1-lik_sf"/>
</dbReference>
<dbReference type="InterPro" id="IPR050557">
    <property type="entry name" value="RTX_toxin/Mannuronan_C5-epim"/>
</dbReference>
<protein>
    <submittedName>
        <fullName evidence="4">Ca2+-binding RTX toxin-like protein</fullName>
    </submittedName>
    <submittedName>
        <fullName evidence="5">Ca2+-binding protein, RTX toxin-related</fullName>
    </submittedName>
</protein>
<dbReference type="InterPro" id="IPR018511">
    <property type="entry name" value="Hemolysin-typ_Ca-bd_CS"/>
</dbReference>
<evidence type="ECO:0000313" key="6">
    <source>
        <dbReference type="Proteomes" id="UP000245839"/>
    </source>
</evidence>
<dbReference type="PROSITE" id="PS00330">
    <property type="entry name" value="HEMOLYSIN_CALCIUM"/>
    <property type="match status" value="3"/>
</dbReference>
<proteinExistence type="predicted"/>
<dbReference type="Gene3D" id="2.150.10.10">
    <property type="entry name" value="Serralysin-like metalloprotease, C-terminal"/>
    <property type="match status" value="6"/>
</dbReference>
<dbReference type="EMBL" id="QGDJ01000009">
    <property type="protein sequence ID" value="PWJ16118.1"/>
    <property type="molecule type" value="Genomic_DNA"/>
</dbReference>
<dbReference type="RefSeq" id="WP_109565336.1">
    <property type="nucleotide sequence ID" value="NZ_QGDJ01000009.1"/>
</dbReference>
<feature type="compositionally biased region" description="Acidic residues" evidence="3">
    <location>
        <begin position="1047"/>
        <end position="1059"/>
    </location>
</feature>
<gene>
    <name evidence="4" type="ORF">BCF38_1091</name>
    <name evidence="5" type="ORF">SAMN05421539_1091</name>
</gene>
<dbReference type="InterPro" id="IPR011049">
    <property type="entry name" value="Serralysin-like_metalloprot_C"/>
</dbReference>
<dbReference type="InterPro" id="IPR001343">
    <property type="entry name" value="Hemolysn_Ca-bd"/>
</dbReference>
<comment type="subcellular location">
    <subcellularLocation>
        <location evidence="1">Secreted</location>
    </subcellularLocation>
</comment>
<dbReference type="EMBL" id="UETC01000009">
    <property type="protein sequence ID" value="SSA48976.1"/>
    <property type="molecule type" value="Genomic_DNA"/>
</dbReference>
<dbReference type="Proteomes" id="UP000251571">
    <property type="component" value="Unassembled WGS sequence"/>
</dbReference>
<sequence length="1766" mass="182858">MSVEGFLTFTGGDAPLEGTTGSEGREGAFALFDLDFGLGQAIDVTGDVLPQLASISVELSREDGARAGLVAALEGDDRFDEAKIEIVRRDAKDQELAVQTFTLGEVGIAAYREELNTNIGVALTFEALTIETFQIDPVGQSAKLANTLTFDPDDAEAPFLVSTSPPGTDLSAIETDTQAFLVLDGINGSSVDKVQSDDTDVFDSVFDVFREGDGVAVAPLAVDISPEDKAGPLLLKQTITGASIARVDLLGRVSDLAREMPTNDLVLNLPARAIVSSFTRDDDFATHVGFRPAGKLEFSTTPVVEDGKFGAKVDAAIDLARDSPNEALPDGFASTGVPLGSPAGNIFLTIDGIDGPGVDAPSAPDDAFALAGFGYAILSGTAETDLKTNAGGGRPQFTPLTVDFEALGHETAELFSALLAEREFAAVTVIRTNEDGVEAERIALKDAVLTSLSTDSVQAPRATFGFEAISFKSNEILESGEIGAKQKFDFSVVEQKQDLSLSPDVRGAELGFATTGPREAGPGDALQHFLRADGINGDSQNRNFKDDFDVDGYRFDMFRDAEGATLPALAIELDLDTRNGVKLAEEATQGKSFASVLLQTTRGVDGEDPVVSSFKLDKARILDVEETSGATATVLLGYDEIEGTFFSLDETGGAVESATFTATPLAAPDQTFEGGAADVPGFDGADEAGAIFMKIGDFEGASEVVEGKIGKDFTDHFVVDSLDFRSSSELAVDNSGDTPKFQSVNPTQSLTVDLRPGQLGELDLLDALAKGTVLPEVEIVAFDGASLLSDRTELTLTDARIASVDIGAERVTRLSFDYEEAERTRLTVNPETGEAQGNVPTFFAFTGDFPGDVVIRSGPAERGSFLTQTFLDFQDNTLSGPSVVEGFEGQFDVFDWTLEMAKLAGIADAADAPPEGVELAPLEVVLPAFTPGVMALLDRTRDGSTLPNMTLSLATPAVDRPPEPFDVYTFSNVSVLNFAQSGELVELELGYSLLNRQLRELNKLGEFEDFEGTIDFRTDDRVLGGDGADLIRTGGGADFAFGGAGDDSVDTGEGDDEIEAGSGAGDDSYEGGEGTDLITYRSTELGIVLDLAAGLATGSEIETDTLSGIENAVLGAGADSGIGDALANALEGGAGEDTLEGGDGDDTLDGGSEEDVASYQTAPGGVAVDLGLGTATGAAGDDVLIEIEHALGGAFADRLTGSDGANMLMGGDGDDTLEGGLGADTLMLEGGSDEVRGTLLDFDSDLIGDLTGDDTIFIQGADLGPGDIRIFAAPDILPEGSVAVRFAPAGAEAAETTLLLEGELTSALFRLDQAAEGAAALRLGAPDALDALLTDAAERFDAGPATLIDAAGGNDTITSSVADATVVGGAGDDDLTGDAAPQLFVGGAGADTITTGDGPDRVLVRSDDATPGTPERDVIADFGSDDVLHLFGFDLDLLFDLGLAVTEEGLLLRPSDDQEILLQGFFLEDARRTSLSTEDIALPILATASDAAIAPAVVGGGLVLISDDPGDQRLVGTEEDDILGTGAGNDELSALDGDDDLAAAAGNDTLLGGGGDDTLRGGAGADLLDGGEGRDRMEGGTGDDLYIVDNRGDVVRDEAGTDIGRVSIPSPFRVAETGLDRVEAADPETRLFVLGDAGATEMLGGATDDILVSGGGADTMTGGAGRDFFTFLRDGSTPNVTITDFDADDKLLLDDQFFGLGDAGIDLRPLGFSQVLALVRDGLASFDGRTRELSVDLDGADGPDGLTVIATFAQRPPLNADDVLLI</sequence>
<accession>A0A2Y9AXX3</accession>
<feature type="compositionally biased region" description="Acidic residues" evidence="3">
    <location>
        <begin position="1137"/>
        <end position="1151"/>
    </location>
</feature>
<evidence type="ECO:0000256" key="2">
    <source>
        <dbReference type="ARBA" id="ARBA00022525"/>
    </source>
</evidence>
<name>A0A2Y9AXX3_9RHOB</name>
<dbReference type="Proteomes" id="UP000245839">
    <property type="component" value="Unassembled WGS sequence"/>
</dbReference>
<organism evidence="5 7">
    <name type="scientific">Jannaschia seohaensis</name>
    <dbReference type="NCBI Taxonomy" id="475081"/>
    <lineage>
        <taxon>Bacteria</taxon>
        <taxon>Pseudomonadati</taxon>
        <taxon>Pseudomonadota</taxon>
        <taxon>Alphaproteobacteria</taxon>
        <taxon>Rhodobacterales</taxon>
        <taxon>Roseobacteraceae</taxon>
        <taxon>Jannaschia</taxon>
    </lineage>
</organism>
<feature type="region of interest" description="Disordered" evidence="3">
    <location>
        <begin position="1132"/>
        <end position="1151"/>
    </location>
</feature>
<evidence type="ECO:0000313" key="4">
    <source>
        <dbReference type="EMBL" id="PWJ16118.1"/>
    </source>
</evidence>
<dbReference type="SUPFAM" id="SSF141452">
    <property type="entry name" value="Hcp1-like"/>
    <property type="match status" value="1"/>
</dbReference>
<evidence type="ECO:0000256" key="1">
    <source>
        <dbReference type="ARBA" id="ARBA00004613"/>
    </source>
</evidence>
<dbReference type="PANTHER" id="PTHR38340:SF1">
    <property type="entry name" value="S-LAYER PROTEIN"/>
    <property type="match status" value="1"/>
</dbReference>
<evidence type="ECO:0000313" key="7">
    <source>
        <dbReference type="Proteomes" id="UP000251571"/>
    </source>
</evidence>
<dbReference type="GO" id="GO:0005509">
    <property type="term" value="F:calcium ion binding"/>
    <property type="evidence" value="ECO:0007669"/>
    <property type="project" value="InterPro"/>
</dbReference>
<keyword evidence="2" id="KW-0964">Secreted</keyword>
<dbReference type="PANTHER" id="PTHR38340">
    <property type="entry name" value="S-LAYER PROTEIN"/>
    <property type="match status" value="1"/>
</dbReference>
<dbReference type="Gene3D" id="2.30.110.20">
    <property type="entry name" value="Hcp1-like"/>
    <property type="match status" value="3"/>
</dbReference>
<reference evidence="7" key="1">
    <citation type="submission" date="2016-10" db="EMBL/GenBank/DDBJ databases">
        <authorList>
            <person name="Varghese N."/>
            <person name="Submissions S."/>
        </authorList>
    </citation>
    <scope>NUCLEOTIDE SEQUENCE [LARGE SCALE GENOMIC DNA]</scope>
    <source>
        <strain evidence="7">DSM 25227</strain>
    </source>
</reference>
<evidence type="ECO:0000313" key="5">
    <source>
        <dbReference type="EMBL" id="SSA48976.1"/>
    </source>
</evidence>
<dbReference type="PRINTS" id="PR00313">
    <property type="entry name" value="CABNDNGRPT"/>
</dbReference>
<reference evidence="4 6" key="3">
    <citation type="submission" date="2018-03" db="EMBL/GenBank/DDBJ databases">
        <title>Genomic Encyclopedia of Archaeal and Bacterial Type Strains, Phase II (KMG-II): from individual species to whole genera.</title>
        <authorList>
            <person name="Goeker M."/>
        </authorList>
    </citation>
    <scope>NUCLEOTIDE SEQUENCE [LARGE SCALE GENOMIC DNA]</scope>
    <source>
        <strain evidence="4 6">DSM 25227</strain>
    </source>
</reference>